<dbReference type="HOGENOM" id="CLU_021954_2_0_5"/>
<evidence type="ECO:0000313" key="1">
    <source>
        <dbReference type="EMBL" id="EDQ33061.1"/>
    </source>
</evidence>
<proteinExistence type="predicted"/>
<sequence length="470" mass="50151">MQKSPNLQLPYIAAAQAQKHVTHNEALQALDAIVQLAVLDRDLAVPPPLPNDGDRYIVRPTGSGEWSGHDQELAVWQDGAWVFYTPQMGWMAQIIDEGRFVTWGGSSWSDHDHVNPVPRVGINSLADATNRLLVKSDAVLFSHDDVTPGSGDHRFKLNKATAVNTASVLFQNGYSGRVELGLTGDDDFHVKVSPDGMSWFEGIRVDKDTGTVSFPNSIVGGGREVLTSDRTYYVRTDGSDGNNGLSNDPGGAFATIQKAIDMSASLDMSIYNVTIKVDDGTYTTNQMLKTYLGSGTITIEGNVMAPSNAVINAPDSAFTGTFVGKYVVKGFRIEAIDYGFHLQGGDLDYQDINFGTCSIHVSASGAKITATGNYEISAGAARHLMSSGPGSMIRLSGITLTLTGVPVFSTAFAHAEEQAQIRPTGLSFSGGASGKRYIAERLGLIQTNGQASTWLPGNISGTENQGGLYT</sequence>
<comment type="caution">
    <text evidence="1">The sequence shown here is derived from an EMBL/GenBank/DDBJ whole genome shotgun (WGS) entry which is preliminary data.</text>
</comment>
<dbReference type="InterPro" id="IPR012334">
    <property type="entry name" value="Pectin_lyas_fold"/>
</dbReference>
<dbReference type="Pfam" id="PF10983">
    <property type="entry name" value="DUF2793"/>
    <property type="match status" value="1"/>
</dbReference>
<protein>
    <submittedName>
        <fullName evidence="1">Pectin methylesterase</fullName>
    </submittedName>
</protein>
<dbReference type="RefSeq" id="WP_007199021.1">
    <property type="nucleotide sequence ID" value="NZ_CM002917.1"/>
</dbReference>
<dbReference type="Proteomes" id="UP000004291">
    <property type="component" value="Chromosome"/>
</dbReference>
<dbReference type="AlphaFoldDB" id="A9D7E3"/>
<dbReference type="InterPro" id="IPR011050">
    <property type="entry name" value="Pectin_lyase_fold/virulence"/>
</dbReference>
<accession>A9D7E3</accession>
<keyword evidence="2" id="KW-1185">Reference proteome</keyword>
<gene>
    <name evidence="1" type="ORF">HPDFL43_16336</name>
</gene>
<reference evidence="1 2" key="2">
    <citation type="submission" date="2012-06" db="EMBL/GenBank/DDBJ databases">
        <authorList>
            <person name="Fiebig A."/>
        </authorList>
    </citation>
    <scope>NUCLEOTIDE SEQUENCE [LARGE SCALE GENOMIC DNA]</scope>
    <source>
        <strain evidence="1 2">DFL-43</strain>
    </source>
</reference>
<dbReference type="InterPro" id="IPR021251">
    <property type="entry name" value="DUF2793"/>
</dbReference>
<dbReference type="Gene3D" id="2.160.20.10">
    <property type="entry name" value="Single-stranded right-handed beta-helix, Pectin lyase-like"/>
    <property type="match status" value="1"/>
</dbReference>
<dbReference type="EMBL" id="ABIA03000004">
    <property type="protein sequence ID" value="EDQ33061.1"/>
    <property type="molecule type" value="Genomic_DNA"/>
</dbReference>
<reference evidence="1 2" key="1">
    <citation type="submission" date="2007-10" db="EMBL/GenBank/DDBJ databases">
        <authorList>
            <person name="Wagner-Dobler I."/>
            <person name="Ferriera S."/>
            <person name="Johnson J."/>
            <person name="Kravitz S."/>
            <person name="Beeson K."/>
            <person name="Sutton G."/>
            <person name="Rogers Y.-H."/>
            <person name="Friedman R."/>
            <person name="Frazier M."/>
            <person name="Venter J.C."/>
        </authorList>
    </citation>
    <scope>NUCLEOTIDE SEQUENCE [LARGE SCALE GENOMIC DNA]</scope>
    <source>
        <strain evidence="1 2">DFL-43</strain>
    </source>
</reference>
<evidence type="ECO:0000313" key="2">
    <source>
        <dbReference type="Proteomes" id="UP000004291"/>
    </source>
</evidence>
<name>A9D7E3_HOEPD</name>
<dbReference type="SUPFAM" id="SSF51126">
    <property type="entry name" value="Pectin lyase-like"/>
    <property type="match status" value="1"/>
</dbReference>
<dbReference type="eggNOG" id="ENOG502Z9IR">
    <property type="taxonomic scope" value="Bacteria"/>
</dbReference>
<dbReference type="STRING" id="411684.HPDFL43_16336"/>
<organism evidence="1 2">
    <name type="scientific">Hoeflea phototrophica (strain DSM 17068 / NCIMB 14078 / DFL-43)</name>
    <dbReference type="NCBI Taxonomy" id="411684"/>
    <lineage>
        <taxon>Bacteria</taxon>
        <taxon>Pseudomonadati</taxon>
        <taxon>Pseudomonadota</taxon>
        <taxon>Alphaproteobacteria</taxon>
        <taxon>Hyphomicrobiales</taxon>
        <taxon>Rhizobiaceae</taxon>
        <taxon>Hoeflea</taxon>
    </lineage>
</organism>